<dbReference type="EMBL" id="WELI01000009">
    <property type="protein sequence ID" value="KAB7727889.1"/>
    <property type="molecule type" value="Genomic_DNA"/>
</dbReference>
<dbReference type="HAMAP" id="MF_01629">
    <property type="entry name" value="PdxH"/>
    <property type="match status" value="1"/>
</dbReference>
<evidence type="ECO:0000256" key="3">
    <source>
        <dbReference type="ARBA" id="ARBA00007301"/>
    </source>
</evidence>
<dbReference type="GO" id="GO:0004733">
    <property type="term" value="F:pyridoxamine phosphate oxidase activity"/>
    <property type="evidence" value="ECO:0007669"/>
    <property type="project" value="UniProtKB-UniRule"/>
</dbReference>
<evidence type="ECO:0000256" key="4">
    <source>
        <dbReference type="ARBA" id="ARBA00011738"/>
    </source>
</evidence>
<evidence type="ECO:0000313" key="15">
    <source>
        <dbReference type="Proteomes" id="UP000488299"/>
    </source>
</evidence>
<feature type="binding site" evidence="9 10">
    <location>
        <begin position="192"/>
        <end position="194"/>
    </location>
    <ligand>
        <name>substrate</name>
    </ligand>
</feature>
<dbReference type="SUPFAM" id="SSF50475">
    <property type="entry name" value="FMN-binding split barrel"/>
    <property type="match status" value="1"/>
</dbReference>
<evidence type="ECO:0000313" key="14">
    <source>
        <dbReference type="EMBL" id="KAB7727889.1"/>
    </source>
</evidence>
<dbReference type="InterPro" id="IPR011576">
    <property type="entry name" value="Pyridox_Oxase_N"/>
</dbReference>
<dbReference type="AlphaFoldDB" id="A0A7J5TUR7"/>
<dbReference type="FunFam" id="2.30.110.10:FF:000005">
    <property type="entry name" value="NAD(P)H-hydrate epimerase"/>
    <property type="match status" value="1"/>
</dbReference>
<dbReference type="Proteomes" id="UP000488299">
    <property type="component" value="Unassembled WGS sequence"/>
</dbReference>
<comment type="subunit">
    <text evidence="4 9">Homodimer.</text>
</comment>
<dbReference type="PROSITE" id="PS01064">
    <property type="entry name" value="PYRIDOX_OXIDASE"/>
    <property type="match status" value="1"/>
</dbReference>
<feature type="binding site" evidence="9 11">
    <location>
        <position position="106"/>
    </location>
    <ligand>
        <name>FMN</name>
        <dbReference type="ChEBI" id="CHEBI:58210"/>
    </ligand>
</feature>
<dbReference type="PANTHER" id="PTHR10851:SF0">
    <property type="entry name" value="PYRIDOXINE-5'-PHOSPHATE OXIDASE"/>
    <property type="match status" value="1"/>
</dbReference>
<comment type="caution">
    <text evidence="14">The sequence shown here is derived from an EMBL/GenBank/DDBJ whole genome shotgun (WGS) entry which is preliminary data.</text>
</comment>
<dbReference type="InterPro" id="IPR012349">
    <property type="entry name" value="Split_barrel_FMN-bd"/>
</dbReference>
<dbReference type="Pfam" id="PF01243">
    <property type="entry name" value="PNPOx_N"/>
    <property type="match status" value="1"/>
</dbReference>
<feature type="binding site" evidence="9 11">
    <location>
        <position position="196"/>
    </location>
    <ligand>
        <name>FMN</name>
        <dbReference type="ChEBI" id="CHEBI:58210"/>
    </ligand>
</feature>
<dbReference type="PIRSF" id="PIRSF000190">
    <property type="entry name" value="Pyd_amn-ph_oxd"/>
    <property type="match status" value="1"/>
</dbReference>
<dbReference type="GO" id="GO:0008615">
    <property type="term" value="P:pyridoxine biosynthetic process"/>
    <property type="evidence" value="ECO:0007669"/>
    <property type="project" value="UniProtKB-UniRule"/>
</dbReference>
<organism evidence="14 15">
    <name type="scientific">Rudanella paleaurantiibacter</name>
    <dbReference type="NCBI Taxonomy" id="2614655"/>
    <lineage>
        <taxon>Bacteria</taxon>
        <taxon>Pseudomonadati</taxon>
        <taxon>Bacteroidota</taxon>
        <taxon>Cytophagia</taxon>
        <taxon>Cytophagales</taxon>
        <taxon>Cytophagaceae</taxon>
        <taxon>Rudanella</taxon>
    </lineage>
</organism>
<keyword evidence="7 9" id="KW-0560">Oxidoreductase</keyword>
<feature type="domain" description="Pyridoxamine 5'-phosphate oxidase N-terminal" evidence="12">
    <location>
        <begin position="36"/>
        <end position="151"/>
    </location>
</feature>
<accession>A0A7J5TUR7</accession>
<feature type="binding site" evidence="9 11">
    <location>
        <begin position="141"/>
        <end position="142"/>
    </location>
    <ligand>
        <name>FMN</name>
        <dbReference type="ChEBI" id="CHEBI:58210"/>
    </ligand>
</feature>
<dbReference type="UniPathway" id="UPA01068">
    <property type="reaction ID" value="UER00304"/>
</dbReference>
<evidence type="ECO:0000256" key="10">
    <source>
        <dbReference type="PIRSR" id="PIRSR000190-1"/>
    </source>
</evidence>
<dbReference type="EC" id="1.4.3.5" evidence="9"/>
<dbReference type="NCBIfam" id="TIGR00558">
    <property type="entry name" value="pdxH"/>
    <property type="match status" value="1"/>
</dbReference>
<feature type="binding site" evidence="9 10">
    <location>
        <position position="124"/>
    </location>
    <ligand>
        <name>substrate</name>
    </ligand>
</feature>
<protein>
    <recommendedName>
        <fullName evidence="9">Pyridoxine/pyridoxamine 5'-phosphate oxidase</fullName>
        <ecNumber evidence="9">1.4.3.5</ecNumber>
    </recommendedName>
    <alternativeName>
        <fullName evidence="9">PNP/PMP oxidase</fullName>
        <shortName evidence="9">PNPOx</shortName>
    </alternativeName>
    <alternativeName>
        <fullName evidence="9">Pyridoxal 5'-phosphate synthase</fullName>
    </alternativeName>
</protein>
<feature type="binding site" evidence="9 10">
    <location>
        <position position="128"/>
    </location>
    <ligand>
        <name>substrate</name>
    </ligand>
</feature>
<comment type="function">
    <text evidence="9">Catalyzes the oxidation of either pyridoxine 5'-phosphate (PNP) or pyridoxamine 5'-phosphate (PMP) into pyridoxal 5'-phosphate (PLP).</text>
</comment>
<sequence>MSVEIADLRKEYTLNGLDRSDVLADPFAQFRQWFEAALGAGIPEPNAMHLATVGENGRPSGRIVLIKEVDGRGFVFYTNYESDKGQDLAANPVASLTFFYPELERQIRVEGVVEKVTPEESDIYFGSRPRGSQIGAWVSRQSTVIQSRDELTNRQNELEAQFDGKPVPRPPHWGGYRVVPDSIEFWQGRPSRLHDRIRYRLVDGAWVIERVSP</sequence>
<dbReference type="Gene3D" id="2.30.110.10">
    <property type="entry name" value="Electron Transport, Fmn-binding Protein, Chain A"/>
    <property type="match status" value="1"/>
</dbReference>
<feature type="binding site" evidence="9 10">
    <location>
        <position position="67"/>
    </location>
    <ligand>
        <name>substrate</name>
    </ligand>
</feature>
<comment type="caution">
    <text evidence="9">Lacks conserved residue(s) required for the propagation of feature annotation.</text>
</comment>
<comment type="cofactor">
    <cofactor evidence="9 11">
        <name>FMN</name>
        <dbReference type="ChEBI" id="CHEBI:58210"/>
    </cofactor>
    <text evidence="9 11">Binds 1 FMN per subunit.</text>
</comment>
<dbReference type="InterPro" id="IPR019576">
    <property type="entry name" value="Pyridoxamine_oxidase_dimer_C"/>
</dbReference>
<evidence type="ECO:0000256" key="11">
    <source>
        <dbReference type="PIRSR" id="PIRSR000190-2"/>
    </source>
</evidence>
<name>A0A7J5TUR7_9BACT</name>
<evidence type="ECO:0000256" key="9">
    <source>
        <dbReference type="HAMAP-Rule" id="MF_01629"/>
    </source>
</evidence>
<reference evidence="14 15" key="1">
    <citation type="submission" date="2019-10" db="EMBL/GenBank/DDBJ databases">
        <title>Rudanella paleaurantiibacter sp. nov., isolated from sludge.</title>
        <authorList>
            <person name="Xu S.Q."/>
        </authorList>
    </citation>
    <scope>NUCLEOTIDE SEQUENCE [LARGE SCALE GENOMIC DNA]</scope>
    <source>
        <strain evidence="14 15">HX-22-17</strain>
    </source>
</reference>
<comment type="pathway">
    <text evidence="1 9">Cofactor metabolism; pyridoxal 5'-phosphate salvage; pyridoxal 5'-phosphate from pyridoxamine 5'-phosphate: step 1/1.</text>
</comment>
<proteinExistence type="inferred from homology"/>
<keyword evidence="15" id="KW-1185">Reference proteome</keyword>
<evidence type="ECO:0000259" key="12">
    <source>
        <dbReference type="Pfam" id="PF01243"/>
    </source>
</evidence>
<dbReference type="InterPro" id="IPR019740">
    <property type="entry name" value="Pyridox_Oxase_CS"/>
</dbReference>
<evidence type="ECO:0000256" key="7">
    <source>
        <dbReference type="ARBA" id="ARBA00023002"/>
    </source>
</evidence>
<keyword evidence="5 9" id="KW-0285">Flavoprotein</keyword>
<gene>
    <name evidence="9 14" type="primary">pdxH</name>
    <name evidence="14" type="ORF">F5984_19150</name>
</gene>
<feature type="domain" description="Pyridoxine 5'-phosphate oxidase dimerisation C-terminal" evidence="13">
    <location>
        <begin position="173"/>
        <end position="213"/>
    </location>
</feature>
<dbReference type="GO" id="GO:0010181">
    <property type="term" value="F:FMN binding"/>
    <property type="evidence" value="ECO:0007669"/>
    <property type="project" value="UniProtKB-UniRule"/>
</dbReference>
<feature type="binding site" evidence="9 11">
    <location>
        <begin position="77"/>
        <end position="78"/>
    </location>
    <ligand>
        <name>FMN</name>
        <dbReference type="ChEBI" id="CHEBI:58210"/>
    </ligand>
</feature>
<keyword evidence="6 9" id="KW-0288">FMN</keyword>
<feature type="binding site" evidence="9 10">
    <location>
        <position position="132"/>
    </location>
    <ligand>
        <name>substrate</name>
    </ligand>
</feature>
<keyword evidence="8 9" id="KW-0664">Pyridoxine biosynthesis</keyword>
<dbReference type="RefSeq" id="WP_152125842.1">
    <property type="nucleotide sequence ID" value="NZ_WELI01000009.1"/>
</dbReference>
<feature type="binding site" evidence="9 11">
    <location>
        <position position="186"/>
    </location>
    <ligand>
        <name>FMN</name>
        <dbReference type="ChEBI" id="CHEBI:58210"/>
    </ligand>
</feature>
<comment type="similarity">
    <text evidence="3 9">Belongs to the pyridoxamine 5'-phosphate oxidase family.</text>
</comment>
<dbReference type="Pfam" id="PF10590">
    <property type="entry name" value="PNP_phzG_C"/>
    <property type="match status" value="1"/>
</dbReference>
<dbReference type="InterPro" id="IPR000659">
    <property type="entry name" value="Pyridox_Oxase"/>
</dbReference>
<comment type="catalytic activity">
    <reaction evidence="9">
        <text>pyridoxamine 5'-phosphate + O2 + H2O = pyridoxal 5'-phosphate + H2O2 + NH4(+)</text>
        <dbReference type="Rhea" id="RHEA:15817"/>
        <dbReference type="ChEBI" id="CHEBI:15377"/>
        <dbReference type="ChEBI" id="CHEBI:15379"/>
        <dbReference type="ChEBI" id="CHEBI:16240"/>
        <dbReference type="ChEBI" id="CHEBI:28938"/>
        <dbReference type="ChEBI" id="CHEBI:58451"/>
        <dbReference type="ChEBI" id="CHEBI:597326"/>
        <dbReference type="EC" id="1.4.3.5"/>
    </reaction>
</comment>
<evidence type="ECO:0000256" key="6">
    <source>
        <dbReference type="ARBA" id="ARBA00022643"/>
    </source>
</evidence>
<evidence type="ECO:0000259" key="13">
    <source>
        <dbReference type="Pfam" id="PF10590"/>
    </source>
</evidence>
<dbReference type="NCBIfam" id="NF004231">
    <property type="entry name" value="PRK05679.1"/>
    <property type="match status" value="1"/>
</dbReference>
<dbReference type="PANTHER" id="PTHR10851">
    <property type="entry name" value="PYRIDOXINE-5-PHOSPHATE OXIDASE"/>
    <property type="match status" value="1"/>
</dbReference>
<feature type="binding site" evidence="10">
    <location>
        <begin position="9"/>
        <end position="12"/>
    </location>
    <ligand>
        <name>substrate</name>
    </ligand>
</feature>
<comment type="catalytic activity">
    <reaction evidence="9">
        <text>pyridoxine 5'-phosphate + O2 = pyridoxal 5'-phosphate + H2O2</text>
        <dbReference type="Rhea" id="RHEA:15149"/>
        <dbReference type="ChEBI" id="CHEBI:15379"/>
        <dbReference type="ChEBI" id="CHEBI:16240"/>
        <dbReference type="ChEBI" id="CHEBI:58589"/>
        <dbReference type="ChEBI" id="CHEBI:597326"/>
        <dbReference type="EC" id="1.4.3.5"/>
    </reaction>
</comment>
<feature type="binding site" evidence="9 11">
    <location>
        <position position="84"/>
    </location>
    <ligand>
        <name>FMN</name>
        <dbReference type="ChEBI" id="CHEBI:58210"/>
    </ligand>
</feature>
<feature type="binding site" evidence="9 11">
    <location>
        <begin position="62"/>
        <end position="67"/>
    </location>
    <ligand>
        <name>FMN</name>
        <dbReference type="ChEBI" id="CHEBI:58210"/>
    </ligand>
</feature>
<comment type="pathway">
    <text evidence="2 9">Cofactor metabolism; pyridoxal 5'-phosphate salvage; pyridoxal 5'-phosphate from pyridoxine 5'-phosphate: step 1/1.</text>
</comment>
<evidence type="ECO:0000256" key="8">
    <source>
        <dbReference type="ARBA" id="ARBA00023096"/>
    </source>
</evidence>
<evidence type="ECO:0000256" key="5">
    <source>
        <dbReference type="ARBA" id="ARBA00022630"/>
    </source>
</evidence>
<evidence type="ECO:0000256" key="2">
    <source>
        <dbReference type="ARBA" id="ARBA00005037"/>
    </source>
</evidence>
<evidence type="ECO:0000256" key="1">
    <source>
        <dbReference type="ARBA" id="ARBA00004738"/>
    </source>
</evidence>